<evidence type="ECO:0000256" key="3">
    <source>
        <dbReference type="ARBA" id="ARBA00023163"/>
    </source>
</evidence>
<dbReference type="InterPro" id="IPR010982">
    <property type="entry name" value="Lambda_DNA-bd_dom_sf"/>
</dbReference>
<dbReference type="Proteomes" id="UP001595818">
    <property type="component" value="Unassembled WGS sequence"/>
</dbReference>
<dbReference type="GO" id="GO:0003677">
    <property type="term" value="F:DNA binding"/>
    <property type="evidence" value="ECO:0007669"/>
    <property type="project" value="UniProtKB-KW"/>
</dbReference>
<name>A0ABV9T2F7_9BACT</name>
<dbReference type="InterPro" id="IPR000843">
    <property type="entry name" value="HTH_LacI"/>
</dbReference>
<dbReference type="InterPro" id="IPR028082">
    <property type="entry name" value="Peripla_BP_I"/>
</dbReference>
<dbReference type="Pfam" id="PF00356">
    <property type="entry name" value="LacI"/>
    <property type="match status" value="1"/>
</dbReference>
<keyword evidence="3" id="KW-0804">Transcription</keyword>
<dbReference type="CDD" id="cd06267">
    <property type="entry name" value="PBP1_LacI_sugar_binding-like"/>
    <property type="match status" value="1"/>
</dbReference>
<dbReference type="SUPFAM" id="SSF47413">
    <property type="entry name" value="lambda repressor-like DNA-binding domains"/>
    <property type="match status" value="1"/>
</dbReference>
<keyword evidence="2 5" id="KW-0238">DNA-binding</keyword>
<evidence type="ECO:0000313" key="6">
    <source>
        <dbReference type="Proteomes" id="UP001595818"/>
    </source>
</evidence>
<accession>A0ABV9T2F7</accession>
<comment type="caution">
    <text evidence="5">The sequence shown here is derived from an EMBL/GenBank/DDBJ whole genome shotgun (WGS) entry which is preliminary data.</text>
</comment>
<evidence type="ECO:0000256" key="2">
    <source>
        <dbReference type="ARBA" id="ARBA00023125"/>
    </source>
</evidence>
<protein>
    <submittedName>
        <fullName evidence="5">LacI family DNA-binding transcriptional regulator</fullName>
    </submittedName>
</protein>
<dbReference type="SUPFAM" id="SSF53822">
    <property type="entry name" value="Periplasmic binding protein-like I"/>
    <property type="match status" value="1"/>
</dbReference>
<keyword evidence="6" id="KW-1185">Reference proteome</keyword>
<dbReference type="PROSITE" id="PS50932">
    <property type="entry name" value="HTH_LACI_2"/>
    <property type="match status" value="1"/>
</dbReference>
<keyword evidence="1" id="KW-0805">Transcription regulation</keyword>
<proteinExistence type="predicted"/>
<dbReference type="RefSeq" id="WP_377065274.1">
    <property type="nucleotide sequence ID" value="NZ_JBHSJJ010000007.1"/>
</dbReference>
<evidence type="ECO:0000256" key="1">
    <source>
        <dbReference type="ARBA" id="ARBA00023015"/>
    </source>
</evidence>
<dbReference type="EMBL" id="JBHSJJ010000007">
    <property type="protein sequence ID" value="MFC4872691.1"/>
    <property type="molecule type" value="Genomic_DNA"/>
</dbReference>
<dbReference type="PANTHER" id="PTHR30146:SF109">
    <property type="entry name" value="HTH-TYPE TRANSCRIPTIONAL REGULATOR GALS"/>
    <property type="match status" value="1"/>
</dbReference>
<feature type="domain" description="HTH lacI-type" evidence="4">
    <location>
        <begin position="5"/>
        <end position="59"/>
    </location>
</feature>
<dbReference type="InterPro" id="IPR001761">
    <property type="entry name" value="Peripla_BP/Lac1_sug-bd_dom"/>
</dbReference>
<evidence type="ECO:0000313" key="5">
    <source>
        <dbReference type="EMBL" id="MFC4872691.1"/>
    </source>
</evidence>
<organism evidence="5 6">
    <name type="scientific">Negadavirga shengliensis</name>
    <dbReference type="NCBI Taxonomy" id="1389218"/>
    <lineage>
        <taxon>Bacteria</taxon>
        <taxon>Pseudomonadati</taxon>
        <taxon>Bacteroidota</taxon>
        <taxon>Cytophagia</taxon>
        <taxon>Cytophagales</taxon>
        <taxon>Cyclobacteriaceae</taxon>
        <taxon>Negadavirga</taxon>
    </lineage>
</organism>
<dbReference type="PANTHER" id="PTHR30146">
    <property type="entry name" value="LACI-RELATED TRANSCRIPTIONAL REPRESSOR"/>
    <property type="match status" value="1"/>
</dbReference>
<dbReference type="Gene3D" id="3.40.50.2300">
    <property type="match status" value="2"/>
</dbReference>
<evidence type="ECO:0000259" key="4">
    <source>
        <dbReference type="PROSITE" id="PS50932"/>
    </source>
</evidence>
<dbReference type="Gene3D" id="1.10.260.40">
    <property type="entry name" value="lambda repressor-like DNA-binding domains"/>
    <property type="match status" value="1"/>
</dbReference>
<reference evidence="6" key="1">
    <citation type="journal article" date="2019" name="Int. J. Syst. Evol. Microbiol.">
        <title>The Global Catalogue of Microorganisms (GCM) 10K type strain sequencing project: providing services to taxonomists for standard genome sequencing and annotation.</title>
        <authorList>
            <consortium name="The Broad Institute Genomics Platform"/>
            <consortium name="The Broad Institute Genome Sequencing Center for Infectious Disease"/>
            <person name="Wu L."/>
            <person name="Ma J."/>
        </authorList>
    </citation>
    <scope>NUCLEOTIDE SEQUENCE [LARGE SCALE GENOMIC DNA]</scope>
    <source>
        <strain evidence="6">CGMCC 4.7466</strain>
    </source>
</reference>
<gene>
    <name evidence="5" type="ORF">ACFPFU_13425</name>
</gene>
<dbReference type="CDD" id="cd01392">
    <property type="entry name" value="HTH_LacI"/>
    <property type="match status" value="1"/>
</dbReference>
<sequence length="354" mass="39191">MMGQATLKDIAKALQISSSTVSRALKDYPGISLETRKKVKELAEKLNYRPNAVALSLRKNRSFTIGVIIPEVVHFFFSTVISGIEEVAINNGYNVILCQTNENHEREKKIVETMISSRVDGVLVSYARETHTFEHFQKMKDMGLPVVFFDRIPDMDDTVNVIVDDGKGAYQAVKHLLDQGYEDILHLSGPKNLAISKLREEGCRKALREAGKVLSEDRIIECPNGTIGESEGICRRIFAHSPPDAVFASNDIAAAGAMRAAKEMGIKVPDQLGVMGFSNWQFSSMVDPPLSTVSQPGFEIGEKAASLLLEMIENHRYIPRTEVLETQLIVRKSTLPQKTGFFDFSASGQQAGLE</sequence>
<dbReference type="Pfam" id="PF00532">
    <property type="entry name" value="Peripla_BP_1"/>
    <property type="match status" value="1"/>
</dbReference>
<dbReference type="SMART" id="SM00354">
    <property type="entry name" value="HTH_LACI"/>
    <property type="match status" value="1"/>
</dbReference>